<evidence type="ECO:0000256" key="7">
    <source>
        <dbReference type="SAM" id="MobiDB-lite"/>
    </source>
</evidence>
<evidence type="ECO:0000256" key="6">
    <source>
        <dbReference type="ARBA" id="ARBA00024695"/>
    </source>
</evidence>
<evidence type="ECO:0000256" key="4">
    <source>
        <dbReference type="ARBA" id="ARBA00022552"/>
    </source>
</evidence>
<dbReference type="GO" id="GO:0030490">
    <property type="term" value="P:maturation of SSU-rRNA"/>
    <property type="evidence" value="ECO:0007669"/>
    <property type="project" value="TreeGrafter"/>
</dbReference>
<name>A0A8B7JX31_9AVES</name>
<evidence type="ECO:0000313" key="9">
    <source>
        <dbReference type="RefSeq" id="XP_013815540.1"/>
    </source>
</evidence>
<feature type="region of interest" description="Disordered" evidence="7">
    <location>
        <begin position="1"/>
        <end position="32"/>
    </location>
</feature>
<dbReference type="GO" id="GO:0032040">
    <property type="term" value="C:small-subunit processome"/>
    <property type="evidence" value="ECO:0007669"/>
    <property type="project" value="InterPro"/>
</dbReference>
<feature type="compositionally biased region" description="Basic and acidic residues" evidence="7">
    <location>
        <begin position="187"/>
        <end position="230"/>
    </location>
</feature>
<comment type="subcellular location">
    <subcellularLocation>
        <location evidence="1">Nucleus</location>
        <location evidence="1">Nucleolus</location>
    </subcellularLocation>
</comment>
<dbReference type="Proteomes" id="UP001652627">
    <property type="component" value="Chromosome 5"/>
</dbReference>
<proteinExistence type="inferred from homology"/>
<dbReference type="OrthoDB" id="441771at2759"/>
<dbReference type="Pfam" id="PF04147">
    <property type="entry name" value="Nop14"/>
    <property type="match status" value="1"/>
</dbReference>
<keyword evidence="3" id="KW-0690">Ribosome biogenesis</keyword>
<evidence type="ECO:0000256" key="5">
    <source>
        <dbReference type="ARBA" id="ARBA00023242"/>
    </source>
</evidence>
<feature type="compositionally biased region" description="Basic and acidic residues" evidence="7">
    <location>
        <begin position="267"/>
        <end position="309"/>
    </location>
</feature>
<dbReference type="InterPro" id="IPR007276">
    <property type="entry name" value="Nop14"/>
</dbReference>
<feature type="compositionally biased region" description="Basic and acidic residues" evidence="7">
    <location>
        <begin position="240"/>
        <end position="255"/>
    </location>
</feature>
<keyword evidence="5" id="KW-0539">Nucleus</keyword>
<accession>A0A8B7JX31</accession>
<dbReference type="GeneID" id="106498763"/>
<dbReference type="GO" id="GO:0030692">
    <property type="term" value="C:Noc4p-Nop14p complex"/>
    <property type="evidence" value="ECO:0007669"/>
    <property type="project" value="TreeGrafter"/>
</dbReference>
<comment type="similarity">
    <text evidence="2">Belongs to the NOP14 family.</text>
</comment>
<feature type="compositionally biased region" description="Basic and acidic residues" evidence="7">
    <location>
        <begin position="325"/>
        <end position="343"/>
    </location>
</feature>
<evidence type="ECO:0000313" key="8">
    <source>
        <dbReference type="Proteomes" id="UP001652627"/>
    </source>
</evidence>
<feature type="compositionally biased region" description="Basic residues" evidence="7">
    <location>
        <begin position="1"/>
        <end position="11"/>
    </location>
</feature>
<sequence length="874" mass="101301">MGKAGKRKRKASAPSGSRGPMKSTMDVVKSNPFEVKVNKQKFNILGRKTKNDVGLPGVSRSKAIKKRTQTLLKEYKEKEKSNVFKDKRFGEYNTKISPEEKMIKRFTLERQQNFGKKNIYNLNEDEELTHYGQSLAEIEKLNDIIDSDSDTEERGTLSAELTAAHFGGGGGLLRKKVSSGQEVEEEEKPKSRKELIEELIAKSKQEKQERQTQRESALELTEKLDNDWKEIQTLIARKTPKSEKKDKEEKTKPDEYDMIVRELAFEMKAKPSDRMKTEEELAKEEQARLQKLEADRLRRMHGIDEQETKKKPKHISADDLADGFILDKDDRRLLSYKDGKINIENEEEEEEEGRNEDSNENEEESEEENNEHEEESEEESATEDEEDVDADNHSDLESDLESEEEATGNKEQKNQKSSEKKSQDMKEQDIKMEAARSELPYTFAVPESYEKFKSLLTGRTIEQQLIMLERIQKCNHPSLAMGNKAKLEKLFGFLLEYIGELATLDLPELKTIDKLVLPLYNLCQMFPERASDSIKFVLRDAAHDMEEIIEVKGRATFPGLNTLIYLKITALLFPTSDFWHPVVTPAFIYMSQLLTKCRITTLQDVVKGLFICCLFLEYVSLSRRFVPELINFLLGILHISLPKKQAQGYTVVHPFTPVGKNLELLLVCDKKDLESWQKQNLPLSIVTRLKEASRTEMNHIRLSCLAMCFDLIKKCAALYESLPSFHEIMHPVRILLTQHVPVSEYPEQMQEWYNSALRELENKVKHYTPLVCEKKKPVPLKQYTPKIVKVLEFGKKQGGSKKEQERKRLIQKHKREFKGAIREIRKDNQFLARMQLSEIMERDAARKRKVKELLSSLATQEGEWKAMKRKKRKN</sequence>
<evidence type="ECO:0000256" key="1">
    <source>
        <dbReference type="ARBA" id="ARBA00004604"/>
    </source>
</evidence>
<feature type="region of interest" description="Disordered" evidence="7">
    <location>
        <begin position="168"/>
        <end position="255"/>
    </location>
</feature>
<gene>
    <name evidence="9" type="primary">NOP14</name>
</gene>
<dbReference type="CTD" id="8602"/>
<evidence type="ECO:0000256" key="3">
    <source>
        <dbReference type="ARBA" id="ARBA00022517"/>
    </source>
</evidence>
<organism evidence="8 9">
    <name type="scientific">Apteryx mantelli</name>
    <name type="common">North Island brown kiwi</name>
    <dbReference type="NCBI Taxonomy" id="2696672"/>
    <lineage>
        <taxon>Eukaryota</taxon>
        <taxon>Metazoa</taxon>
        <taxon>Chordata</taxon>
        <taxon>Craniata</taxon>
        <taxon>Vertebrata</taxon>
        <taxon>Euteleostomi</taxon>
        <taxon>Archelosauria</taxon>
        <taxon>Archosauria</taxon>
        <taxon>Dinosauria</taxon>
        <taxon>Saurischia</taxon>
        <taxon>Theropoda</taxon>
        <taxon>Coelurosauria</taxon>
        <taxon>Aves</taxon>
        <taxon>Palaeognathae</taxon>
        <taxon>Apterygiformes</taxon>
        <taxon>Apterygidae</taxon>
        <taxon>Apteryx</taxon>
    </lineage>
</organism>
<keyword evidence="4" id="KW-0698">rRNA processing</keyword>
<feature type="compositionally biased region" description="Basic and acidic residues" evidence="7">
    <location>
        <begin position="407"/>
        <end position="429"/>
    </location>
</feature>
<dbReference type="PANTHER" id="PTHR23183">
    <property type="entry name" value="NOP14"/>
    <property type="match status" value="1"/>
</dbReference>
<feature type="compositionally biased region" description="Acidic residues" evidence="7">
    <location>
        <begin position="344"/>
        <end position="389"/>
    </location>
</feature>
<protein>
    <submittedName>
        <fullName evidence="9">Nucleolar protein 14</fullName>
    </submittedName>
</protein>
<feature type="region of interest" description="Disordered" evidence="7">
    <location>
        <begin position="267"/>
        <end position="429"/>
    </location>
</feature>
<evidence type="ECO:0000256" key="2">
    <source>
        <dbReference type="ARBA" id="ARBA00007466"/>
    </source>
</evidence>
<comment type="function">
    <text evidence="6">Involved in nucleolar processing of pre-18S ribosomal RNA. Has a role in the nuclear export of 40S pre-ribosomal subunit to the cytoplasm.</text>
</comment>
<dbReference type="RefSeq" id="XP_013815540.1">
    <property type="nucleotide sequence ID" value="XM_013960086.2"/>
</dbReference>
<dbReference type="KEGG" id="aam:106498763"/>
<dbReference type="PANTHER" id="PTHR23183:SF0">
    <property type="entry name" value="NUCLEOLAR PROTEIN 14"/>
    <property type="match status" value="1"/>
</dbReference>
<dbReference type="AlphaFoldDB" id="A0A8B7JX31"/>
<reference evidence="9" key="1">
    <citation type="submission" date="2025-08" db="UniProtKB">
        <authorList>
            <consortium name="RefSeq"/>
        </authorList>
    </citation>
    <scope>IDENTIFICATION</scope>
    <source>
        <tissue evidence="9">Blood</tissue>
    </source>
</reference>
<keyword evidence="8" id="KW-1185">Reference proteome</keyword>
<feature type="compositionally biased region" description="Acidic residues" evidence="7">
    <location>
        <begin position="397"/>
        <end position="406"/>
    </location>
</feature>